<keyword evidence="4 6" id="KW-0339">Growth factor</keyword>
<dbReference type="SUPFAM" id="SSF57501">
    <property type="entry name" value="Cystine-knot cytokines"/>
    <property type="match status" value="1"/>
</dbReference>
<evidence type="ECO:0000313" key="9">
    <source>
        <dbReference type="EMBL" id="BES87783.1"/>
    </source>
</evidence>
<dbReference type="InterPro" id="IPR017948">
    <property type="entry name" value="TGFb_CS"/>
</dbReference>
<evidence type="ECO:0000256" key="3">
    <source>
        <dbReference type="ARBA" id="ARBA00022525"/>
    </source>
</evidence>
<keyword evidence="3" id="KW-0964">Secreted</keyword>
<evidence type="ECO:0000256" key="1">
    <source>
        <dbReference type="ARBA" id="ARBA00004613"/>
    </source>
</evidence>
<sequence length="399" mass="44824">MSILTTTSWVALLFVLAATARIRHTHNDSAQHILAGGSCPNCLQNHEDEDEKDFVDRSEEIRLEAIKHQILSKLGLRAKPNVSRESTPSRDVVLQTLRRANGWPFTLTSSSSSSYDPDVGQSDDFFATTSEIIAFAEQGPRLNGQRLVEFLPPGEGPELRVKSAVLWIRLDPRSSPPQRNVTLWAFRLKHNLPNATHLSGKEFNAQTEVAGFAKVVSTTSWQKIDLRQTVLDWYSYRSRERLRVLVDCSGCNGGAVVPSLFRSGPSNRPFLVVTTEPAPSRRVRRRALDCSGAPRGQCCKEQFYVNFKQLGWDDWVIAPNGYFANYCRGDCSGPRTPDAFVNHHSHLIEEYRRMDRLAGLQPCCTPVKFSSTSLIYYGPDKNIIKRDLPKMVVEECGCP</sequence>
<dbReference type="Pfam" id="PF00019">
    <property type="entry name" value="TGF_beta"/>
    <property type="match status" value="1"/>
</dbReference>
<comment type="subcellular location">
    <subcellularLocation>
        <location evidence="1">Secreted</location>
    </subcellularLocation>
</comment>
<feature type="domain" description="TGF-beta family profile" evidence="8">
    <location>
        <begin position="282"/>
        <end position="399"/>
    </location>
</feature>
<dbReference type="PROSITE" id="PS00250">
    <property type="entry name" value="TGF_BETA_1"/>
    <property type="match status" value="1"/>
</dbReference>
<keyword evidence="10" id="KW-1185">Reference proteome</keyword>
<dbReference type="InterPro" id="IPR029034">
    <property type="entry name" value="Cystine-knot_cytokine"/>
</dbReference>
<organism evidence="9 10">
    <name type="scientific">Nesidiocoris tenuis</name>
    <dbReference type="NCBI Taxonomy" id="355587"/>
    <lineage>
        <taxon>Eukaryota</taxon>
        <taxon>Metazoa</taxon>
        <taxon>Ecdysozoa</taxon>
        <taxon>Arthropoda</taxon>
        <taxon>Hexapoda</taxon>
        <taxon>Insecta</taxon>
        <taxon>Pterygota</taxon>
        <taxon>Neoptera</taxon>
        <taxon>Paraneoptera</taxon>
        <taxon>Hemiptera</taxon>
        <taxon>Heteroptera</taxon>
        <taxon>Panheteroptera</taxon>
        <taxon>Cimicomorpha</taxon>
        <taxon>Miridae</taxon>
        <taxon>Dicyphina</taxon>
        <taxon>Nesidiocoris</taxon>
    </lineage>
</organism>
<feature type="signal peptide" evidence="7">
    <location>
        <begin position="1"/>
        <end position="19"/>
    </location>
</feature>
<dbReference type="PANTHER" id="PTHR11848:SF309">
    <property type="entry name" value="INHIBIN BETA CHAIN"/>
    <property type="match status" value="1"/>
</dbReference>
<proteinExistence type="inferred from homology"/>
<evidence type="ECO:0000256" key="6">
    <source>
        <dbReference type="RuleBase" id="RU000354"/>
    </source>
</evidence>
<keyword evidence="5" id="KW-1015">Disulfide bond</keyword>
<dbReference type="InterPro" id="IPR001839">
    <property type="entry name" value="TGF-b_C"/>
</dbReference>
<dbReference type="Proteomes" id="UP001307889">
    <property type="component" value="Chromosome 1"/>
</dbReference>
<gene>
    <name evidence="9" type="ORF">NTJ_00589</name>
</gene>
<feature type="chain" id="PRO_5047004692" evidence="7">
    <location>
        <begin position="20"/>
        <end position="399"/>
    </location>
</feature>
<dbReference type="SMART" id="SM00204">
    <property type="entry name" value="TGFB"/>
    <property type="match status" value="1"/>
</dbReference>
<evidence type="ECO:0000256" key="2">
    <source>
        <dbReference type="ARBA" id="ARBA00006656"/>
    </source>
</evidence>
<dbReference type="CDD" id="cd13752">
    <property type="entry name" value="TGF_beta_INHB"/>
    <property type="match status" value="1"/>
</dbReference>
<evidence type="ECO:0000256" key="7">
    <source>
        <dbReference type="SAM" id="SignalP"/>
    </source>
</evidence>
<keyword evidence="7" id="KW-0732">Signal</keyword>
<dbReference type="PROSITE" id="PS51362">
    <property type="entry name" value="TGF_BETA_2"/>
    <property type="match status" value="1"/>
</dbReference>
<name>A0ABN7A750_9HEMI</name>
<comment type="similarity">
    <text evidence="2 6">Belongs to the TGF-beta family.</text>
</comment>
<evidence type="ECO:0000256" key="5">
    <source>
        <dbReference type="ARBA" id="ARBA00023157"/>
    </source>
</evidence>
<accession>A0ABN7A750</accession>
<dbReference type="PANTHER" id="PTHR11848">
    <property type="entry name" value="TGF-BETA FAMILY"/>
    <property type="match status" value="1"/>
</dbReference>
<evidence type="ECO:0000313" key="10">
    <source>
        <dbReference type="Proteomes" id="UP001307889"/>
    </source>
</evidence>
<evidence type="ECO:0000256" key="4">
    <source>
        <dbReference type="ARBA" id="ARBA00023030"/>
    </source>
</evidence>
<dbReference type="PRINTS" id="PR00669">
    <property type="entry name" value="INHIBINA"/>
</dbReference>
<reference evidence="9 10" key="1">
    <citation type="submission" date="2023-09" db="EMBL/GenBank/DDBJ databases">
        <title>Nesidiocoris tenuis whole genome shotgun sequence.</title>
        <authorList>
            <person name="Shibata T."/>
            <person name="Shimoda M."/>
            <person name="Kobayashi T."/>
            <person name="Uehara T."/>
        </authorList>
    </citation>
    <scope>NUCLEOTIDE SEQUENCE [LARGE SCALE GENOMIC DNA]</scope>
    <source>
        <strain evidence="9 10">Japan</strain>
    </source>
</reference>
<protein>
    <submittedName>
        <fullName evidence="9">TGFB</fullName>
    </submittedName>
</protein>
<dbReference type="InterPro" id="IPR015615">
    <property type="entry name" value="TGF-beta-rel"/>
</dbReference>
<evidence type="ECO:0000259" key="8">
    <source>
        <dbReference type="PROSITE" id="PS51362"/>
    </source>
</evidence>
<dbReference type="Gene3D" id="2.60.120.970">
    <property type="match status" value="1"/>
</dbReference>
<dbReference type="EMBL" id="AP028909">
    <property type="protein sequence ID" value="BES87783.1"/>
    <property type="molecule type" value="Genomic_DNA"/>
</dbReference>
<dbReference type="Gene3D" id="2.10.90.10">
    <property type="entry name" value="Cystine-knot cytokines"/>
    <property type="match status" value="1"/>
</dbReference>